<feature type="non-terminal residue" evidence="1">
    <location>
        <position position="1"/>
    </location>
</feature>
<gene>
    <name evidence="1" type="ORF">HYPSUDRAFT_93774</name>
</gene>
<proteinExistence type="predicted"/>
<evidence type="ECO:0000313" key="2">
    <source>
        <dbReference type="Proteomes" id="UP000054270"/>
    </source>
</evidence>
<keyword evidence="2" id="KW-1185">Reference proteome</keyword>
<dbReference type="EMBL" id="KN817891">
    <property type="protein sequence ID" value="KJA12809.1"/>
    <property type="molecule type" value="Genomic_DNA"/>
</dbReference>
<accession>A0A0D2N0U3</accession>
<sequence length="80" mass="8881">ALMRGGILWRLAIENASFQDVLAGPTTIATIQHQCVSWVTESGKYCVDDVLNTHEADVISGVYYVYTGQGTQMTTKSWWP</sequence>
<dbReference type="AlphaFoldDB" id="A0A0D2N0U3"/>
<dbReference type="PROSITE" id="PS00289">
    <property type="entry name" value="PTX_1"/>
    <property type="match status" value="1"/>
</dbReference>
<reference evidence="2" key="1">
    <citation type="submission" date="2014-04" db="EMBL/GenBank/DDBJ databases">
        <title>Evolutionary Origins and Diversification of the Mycorrhizal Mutualists.</title>
        <authorList>
            <consortium name="DOE Joint Genome Institute"/>
            <consortium name="Mycorrhizal Genomics Consortium"/>
            <person name="Kohler A."/>
            <person name="Kuo A."/>
            <person name="Nagy L.G."/>
            <person name="Floudas D."/>
            <person name="Copeland A."/>
            <person name="Barry K.W."/>
            <person name="Cichocki N."/>
            <person name="Veneault-Fourrey C."/>
            <person name="LaButti K."/>
            <person name="Lindquist E.A."/>
            <person name="Lipzen A."/>
            <person name="Lundell T."/>
            <person name="Morin E."/>
            <person name="Murat C."/>
            <person name="Riley R."/>
            <person name="Ohm R."/>
            <person name="Sun H."/>
            <person name="Tunlid A."/>
            <person name="Henrissat B."/>
            <person name="Grigoriev I.V."/>
            <person name="Hibbett D.S."/>
            <person name="Martin F."/>
        </authorList>
    </citation>
    <scope>NUCLEOTIDE SEQUENCE [LARGE SCALE GENOMIC DNA]</scope>
    <source>
        <strain evidence="2">FD-334 SS-4</strain>
    </source>
</reference>
<evidence type="ECO:0000313" key="1">
    <source>
        <dbReference type="EMBL" id="KJA12809.1"/>
    </source>
</evidence>
<protein>
    <submittedName>
        <fullName evidence="1">Uncharacterized protein</fullName>
    </submittedName>
</protein>
<dbReference type="Proteomes" id="UP000054270">
    <property type="component" value="Unassembled WGS sequence"/>
</dbReference>
<dbReference type="OrthoDB" id="3268696at2759"/>
<organism evidence="1 2">
    <name type="scientific">Hypholoma sublateritium (strain FD-334 SS-4)</name>
    <dbReference type="NCBI Taxonomy" id="945553"/>
    <lineage>
        <taxon>Eukaryota</taxon>
        <taxon>Fungi</taxon>
        <taxon>Dikarya</taxon>
        <taxon>Basidiomycota</taxon>
        <taxon>Agaricomycotina</taxon>
        <taxon>Agaricomycetes</taxon>
        <taxon>Agaricomycetidae</taxon>
        <taxon>Agaricales</taxon>
        <taxon>Agaricineae</taxon>
        <taxon>Strophariaceae</taxon>
        <taxon>Hypholoma</taxon>
    </lineage>
</organism>
<feature type="non-terminal residue" evidence="1">
    <location>
        <position position="80"/>
    </location>
</feature>
<name>A0A0D2N0U3_HYPSF</name>
<dbReference type="InterPro" id="IPR030476">
    <property type="entry name" value="Pentaxin_CS"/>
</dbReference>